<dbReference type="Gene3D" id="2.120.10.80">
    <property type="entry name" value="Kelch-type beta propeller"/>
    <property type="match status" value="2"/>
</dbReference>
<dbReference type="Gene3D" id="2.60.120.260">
    <property type="entry name" value="Galactose-binding domain-like"/>
    <property type="match status" value="1"/>
</dbReference>
<dbReference type="InterPro" id="IPR010565">
    <property type="entry name" value="Muskelin_N"/>
</dbReference>
<dbReference type="Proteomes" id="UP001362999">
    <property type="component" value="Unassembled WGS sequence"/>
</dbReference>
<feature type="compositionally biased region" description="Low complexity" evidence="3">
    <location>
        <begin position="354"/>
        <end position="365"/>
    </location>
</feature>
<dbReference type="PANTHER" id="PTHR15526">
    <property type="entry name" value="MUSKELIN"/>
    <property type="match status" value="1"/>
</dbReference>
<reference evidence="6 7" key="1">
    <citation type="journal article" date="2024" name="J Genomics">
        <title>Draft genome sequencing and assembly of Favolaschia claudopus CIRM-BRFM 2984 isolated from oak limbs.</title>
        <authorList>
            <person name="Navarro D."/>
            <person name="Drula E."/>
            <person name="Chaduli D."/>
            <person name="Cazenave R."/>
            <person name="Ahrendt S."/>
            <person name="Wang J."/>
            <person name="Lipzen A."/>
            <person name="Daum C."/>
            <person name="Barry K."/>
            <person name="Grigoriev I.V."/>
            <person name="Favel A."/>
            <person name="Rosso M.N."/>
            <person name="Martin F."/>
        </authorList>
    </citation>
    <scope>NUCLEOTIDE SEQUENCE [LARGE SCALE GENOMIC DNA]</scope>
    <source>
        <strain evidence="6 7">CIRM-BRFM 2984</strain>
    </source>
</reference>
<gene>
    <name evidence="6" type="ORF">R3P38DRAFT_3039814</name>
</gene>
<protein>
    <submittedName>
        <fullName evidence="6">Muskelin-N domain-containing protein</fullName>
    </submittedName>
</protein>
<sequence>MAATAVPLSYSIAASTPHSGPYHVDNILVDNPAEQASRWSGGPVPEHGSQQWLLLRLDTLAVVHSITFGKFVNPHPCNMKNFKVFGGLSEDTLTEIIHSELKNDTTPETFELRHVNEQGILTPFRYIKVMPLSSHGNSFHVSIWHIALKGIKDEVFVEQVRMKYDQFRETTAMRYVLKFLRQRRFLGPYNTILARSGLQVEDPLITELHENVVLQGDWAKAEQNIQQLSHTDLFDEYRHSKQAYSVWKRLTGKDVNGDVPAPRGGHAMCVDQVGGMIYLFGGWDGKQSLDDFWAYDIRQDRWRVLSYHTALDTNAPGPRSCHRMVFDTRTGIIYVLGRLDDTDAQRLDNPPPAGDGAPPAAKPGPEFYRYHTRGTATGKWERMPDDQSGNAPPLVYDHQLVIDCEAQILYLYGGRVIDDDWANLKCAGLYSYNIALGSWQLLQAAPKPTSASVFSGGIIPARYAHSMVLDNRTQTLFIFGGKVADNAALPDMYTYHIPTKMAKQIFADMTRECGFDMETQFQRAVIDPQLQEIYMFSGLAQEMSRYGLQDSSPRMFRYHPPPGRWDEVQPLPDADKAEEPVPRYAHQVVYDTTSRTIYMHGGNAGVRKKAGDEDAMVDEEQNERLDDLWQMTLARTPREEVIRRATLLIRKQQFREMCEDVPHVKALNFLRTSVFPVVDQNDPAETESYRGLLSYLFTPSSPSMSSHPHLKTPSSGSEHEDSPPRKRSRPNTPEDSEMTTPIDTEPPLAASASAGSESAMVEMETTSKLKIPPFDVQLVRETEDPGERKEGAGVGAGSLVSQARFQQRNTLFEALLEFVSDDAKQPSGSLVSALDGMLAVPSG</sequence>
<evidence type="ECO:0000256" key="3">
    <source>
        <dbReference type="SAM" id="MobiDB-lite"/>
    </source>
</evidence>
<dbReference type="PANTHER" id="PTHR15526:SF5">
    <property type="entry name" value="MUSKELIN"/>
    <property type="match status" value="1"/>
</dbReference>
<dbReference type="InterPro" id="IPR056737">
    <property type="entry name" value="Beta-prop_ATRN-MKLN-like"/>
</dbReference>
<keyword evidence="7" id="KW-1185">Reference proteome</keyword>
<organism evidence="6 7">
    <name type="scientific">Favolaschia claudopus</name>
    <dbReference type="NCBI Taxonomy" id="2862362"/>
    <lineage>
        <taxon>Eukaryota</taxon>
        <taxon>Fungi</taxon>
        <taxon>Dikarya</taxon>
        <taxon>Basidiomycota</taxon>
        <taxon>Agaricomycotina</taxon>
        <taxon>Agaricomycetes</taxon>
        <taxon>Agaricomycetidae</taxon>
        <taxon>Agaricales</taxon>
        <taxon>Marasmiineae</taxon>
        <taxon>Mycenaceae</taxon>
        <taxon>Favolaschia</taxon>
    </lineage>
</organism>
<dbReference type="Pfam" id="PF24681">
    <property type="entry name" value="Kelch_KLHDC2_KLHL20_DRC7"/>
    <property type="match status" value="1"/>
</dbReference>
<feature type="domain" description="Attractin/MKLN-like beta-propeller" evidence="5">
    <location>
        <begin position="376"/>
        <end position="569"/>
    </location>
</feature>
<feature type="compositionally biased region" description="Low complexity" evidence="3">
    <location>
        <begin position="749"/>
        <end position="759"/>
    </location>
</feature>
<dbReference type="InterPro" id="IPR008979">
    <property type="entry name" value="Galactose-bd-like_sf"/>
</dbReference>
<dbReference type="GO" id="GO:0005737">
    <property type="term" value="C:cytoplasm"/>
    <property type="evidence" value="ECO:0007669"/>
    <property type="project" value="TreeGrafter"/>
</dbReference>
<evidence type="ECO:0000259" key="5">
    <source>
        <dbReference type="Pfam" id="PF24981"/>
    </source>
</evidence>
<dbReference type="InterPro" id="IPR015915">
    <property type="entry name" value="Kelch-typ_b-propeller"/>
</dbReference>
<feature type="region of interest" description="Disordered" evidence="3">
    <location>
        <begin position="344"/>
        <end position="368"/>
    </location>
</feature>
<dbReference type="SUPFAM" id="SSF50965">
    <property type="entry name" value="Galactose oxidase, central domain"/>
    <property type="match status" value="1"/>
</dbReference>
<feature type="region of interest" description="Disordered" evidence="3">
    <location>
        <begin position="700"/>
        <end position="767"/>
    </location>
</feature>
<accession>A0AAW0AAE2</accession>
<dbReference type="SUPFAM" id="SSF49785">
    <property type="entry name" value="Galactose-binding domain-like"/>
    <property type="match status" value="1"/>
</dbReference>
<proteinExistence type="predicted"/>
<evidence type="ECO:0000256" key="2">
    <source>
        <dbReference type="ARBA" id="ARBA00022737"/>
    </source>
</evidence>
<evidence type="ECO:0000259" key="4">
    <source>
        <dbReference type="Pfam" id="PF06588"/>
    </source>
</evidence>
<comment type="caution">
    <text evidence="6">The sequence shown here is derived from an EMBL/GenBank/DDBJ whole genome shotgun (WGS) entry which is preliminary data.</text>
</comment>
<dbReference type="Pfam" id="PF06588">
    <property type="entry name" value="Muskelin_N"/>
    <property type="match status" value="1"/>
</dbReference>
<dbReference type="InterPro" id="IPR011043">
    <property type="entry name" value="Gal_Oxase/kelch_b-propeller"/>
</dbReference>
<dbReference type="Pfam" id="PF24981">
    <property type="entry name" value="Beta-prop_ATRN-LZTR1"/>
    <property type="match status" value="1"/>
</dbReference>
<feature type="domain" description="Muskelin N-terminal" evidence="4">
    <location>
        <begin position="8"/>
        <end position="203"/>
    </location>
</feature>
<dbReference type="InterPro" id="IPR052456">
    <property type="entry name" value="CTLH_complex_component"/>
</dbReference>
<keyword evidence="1" id="KW-0880">Kelch repeat</keyword>
<feature type="compositionally biased region" description="Polar residues" evidence="3">
    <location>
        <begin position="730"/>
        <end position="742"/>
    </location>
</feature>
<name>A0AAW0AAE2_9AGAR</name>
<evidence type="ECO:0000313" key="7">
    <source>
        <dbReference type="Proteomes" id="UP001362999"/>
    </source>
</evidence>
<dbReference type="AlphaFoldDB" id="A0AAW0AAE2"/>
<evidence type="ECO:0000256" key="1">
    <source>
        <dbReference type="ARBA" id="ARBA00022441"/>
    </source>
</evidence>
<evidence type="ECO:0000313" key="6">
    <source>
        <dbReference type="EMBL" id="KAK7005824.1"/>
    </source>
</evidence>
<keyword evidence="2" id="KW-0677">Repeat</keyword>
<dbReference type="EMBL" id="JAWWNJ010000077">
    <property type="protein sequence ID" value="KAK7005824.1"/>
    <property type="molecule type" value="Genomic_DNA"/>
</dbReference>